<dbReference type="Gene3D" id="1.10.10.60">
    <property type="entry name" value="Homeodomain-like"/>
    <property type="match status" value="1"/>
</dbReference>
<dbReference type="SMART" id="SM00389">
    <property type="entry name" value="HOX"/>
    <property type="match status" value="1"/>
</dbReference>
<keyword evidence="2 5" id="KW-0238">DNA-binding</keyword>
<dbReference type="EMBL" id="JARQZJ010000035">
    <property type="protein sequence ID" value="KAK9876134.1"/>
    <property type="molecule type" value="Genomic_DNA"/>
</dbReference>
<dbReference type="FunFam" id="1.10.10.60:FF:000373">
    <property type="entry name" value="Blast:Brain-specific homeobox protein"/>
    <property type="match status" value="1"/>
</dbReference>
<gene>
    <name evidence="9" type="ORF">WA026_011251</name>
</gene>
<feature type="domain" description="Homeobox" evidence="8">
    <location>
        <begin position="142"/>
        <end position="202"/>
    </location>
</feature>
<feature type="compositionally biased region" description="Basic and acidic residues" evidence="7">
    <location>
        <begin position="236"/>
        <end position="250"/>
    </location>
</feature>
<evidence type="ECO:0000256" key="3">
    <source>
        <dbReference type="ARBA" id="ARBA00023155"/>
    </source>
</evidence>
<evidence type="ECO:0000256" key="2">
    <source>
        <dbReference type="ARBA" id="ARBA00023125"/>
    </source>
</evidence>
<comment type="subcellular location">
    <subcellularLocation>
        <location evidence="1 5 6">Nucleus</location>
    </subcellularLocation>
</comment>
<evidence type="ECO:0000313" key="10">
    <source>
        <dbReference type="Proteomes" id="UP001431783"/>
    </source>
</evidence>
<evidence type="ECO:0000313" key="9">
    <source>
        <dbReference type="EMBL" id="KAK9876134.1"/>
    </source>
</evidence>
<protein>
    <recommendedName>
        <fullName evidence="8">Homeobox domain-containing protein</fullName>
    </recommendedName>
</protein>
<sequence length="287" mass="32786">MNQETSLDKNIFNCNSQPKTSFLIEDILYNQGKVDSRKIEPLPTLPMLGRYSQKNNDDKFRWLEKKKNCSFLQPVSTFTSYQPPPETPSHGYIQVMGALNACLGEPYKTMTDPYFFSQGITGFHPLFSTAASELSMNALKSCRRRKARTVFTDQQLAGLEKRFSVQRYLSTPERVELAGALNLTETQVKTWFQNRRMKHKKQSRKVRDDQSTRSKVSEDSVDHTSENCSKNSMKILRSEEDERHSLEGMSRHPNVTISSEDEDQEEEGSDIDIVGCGTSFMCYAGDT</sequence>
<dbReference type="SUPFAM" id="SSF46689">
    <property type="entry name" value="Homeodomain-like"/>
    <property type="match status" value="1"/>
</dbReference>
<evidence type="ECO:0000256" key="4">
    <source>
        <dbReference type="ARBA" id="ARBA00023242"/>
    </source>
</evidence>
<evidence type="ECO:0000256" key="6">
    <source>
        <dbReference type="RuleBase" id="RU000682"/>
    </source>
</evidence>
<dbReference type="InterPro" id="IPR017970">
    <property type="entry name" value="Homeobox_CS"/>
</dbReference>
<evidence type="ECO:0000256" key="1">
    <source>
        <dbReference type="ARBA" id="ARBA00004123"/>
    </source>
</evidence>
<name>A0AAW1U9Z9_9CUCU</name>
<comment type="caution">
    <text evidence="9">The sequence shown here is derived from an EMBL/GenBank/DDBJ whole genome shotgun (WGS) entry which is preliminary data.</text>
</comment>
<dbReference type="GO" id="GO:0005634">
    <property type="term" value="C:nucleus"/>
    <property type="evidence" value="ECO:0007669"/>
    <property type="project" value="UniProtKB-SubCell"/>
</dbReference>
<dbReference type="InterPro" id="IPR009057">
    <property type="entry name" value="Homeodomain-like_sf"/>
</dbReference>
<dbReference type="PANTHER" id="PTHR24333:SF8">
    <property type="entry name" value="HOMEOBOX PROTEIN CEH-62"/>
    <property type="match status" value="1"/>
</dbReference>
<evidence type="ECO:0000256" key="5">
    <source>
        <dbReference type="PROSITE-ProRule" id="PRU00108"/>
    </source>
</evidence>
<keyword evidence="3 5" id="KW-0371">Homeobox</keyword>
<feature type="compositionally biased region" description="Basic and acidic residues" evidence="7">
    <location>
        <begin position="205"/>
        <end position="225"/>
    </location>
</feature>
<accession>A0AAW1U9Z9</accession>
<dbReference type="PANTHER" id="PTHR24333">
    <property type="entry name" value="HOMEO BOX HB9 LIKE A-RELATED"/>
    <property type="match status" value="1"/>
</dbReference>
<feature type="compositionally biased region" description="Acidic residues" evidence="7">
    <location>
        <begin position="259"/>
        <end position="270"/>
    </location>
</feature>
<keyword evidence="10" id="KW-1185">Reference proteome</keyword>
<reference evidence="9 10" key="1">
    <citation type="submission" date="2023-03" db="EMBL/GenBank/DDBJ databases">
        <title>Genome insight into feeding habits of ladybird beetles.</title>
        <authorList>
            <person name="Li H.-S."/>
            <person name="Huang Y.-H."/>
            <person name="Pang H."/>
        </authorList>
    </citation>
    <scope>NUCLEOTIDE SEQUENCE [LARGE SCALE GENOMIC DNA]</scope>
    <source>
        <strain evidence="9">SYSU_2023b</strain>
        <tissue evidence="9">Whole body</tissue>
    </source>
</reference>
<dbReference type="GO" id="GO:0003677">
    <property type="term" value="F:DNA binding"/>
    <property type="evidence" value="ECO:0007669"/>
    <property type="project" value="UniProtKB-UniRule"/>
</dbReference>
<dbReference type="PRINTS" id="PR00024">
    <property type="entry name" value="HOMEOBOX"/>
</dbReference>
<dbReference type="GO" id="GO:0000981">
    <property type="term" value="F:DNA-binding transcription factor activity, RNA polymerase II-specific"/>
    <property type="evidence" value="ECO:0007669"/>
    <property type="project" value="InterPro"/>
</dbReference>
<dbReference type="InterPro" id="IPR001356">
    <property type="entry name" value="HD"/>
</dbReference>
<dbReference type="AlphaFoldDB" id="A0AAW1U9Z9"/>
<feature type="DNA-binding region" description="Homeobox" evidence="5">
    <location>
        <begin position="144"/>
        <end position="203"/>
    </location>
</feature>
<evidence type="ECO:0000259" key="8">
    <source>
        <dbReference type="PROSITE" id="PS50071"/>
    </source>
</evidence>
<proteinExistence type="predicted"/>
<dbReference type="InterPro" id="IPR020479">
    <property type="entry name" value="HD_metazoa"/>
</dbReference>
<dbReference type="PROSITE" id="PS50071">
    <property type="entry name" value="HOMEOBOX_2"/>
    <property type="match status" value="1"/>
</dbReference>
<feature type="region of interest" description="Disordered" evidence="7">
    <location>
        <begin position="194"/>
        <end position="271"/>
    </location>
</feature>
<feature type="compositionally biased region" description="Basic residues" evidence="7">
    <location>
        <begin position="195"/>
        <end position="204"/>
    </location>
</feature>
<organism evidence="9 10">
    <name type="scientific">Henosepilachna vigintioctopunctata</name>
    <dbReference type="NCBI Taxonomy" id="420089"/>
    <lineage>
        <taxon>Eukaryota</taxon>
        <taxon>Metazoa</taxon>
        <taxon>Ecdysozoa</taxon>
        <taxon>Arthropoda</taxon>
        <taxon>Hexapoda</taxon>
        <taxon>Insecta</taxon>
        <taxon>Pterygota</taxon>
        <taxon>Neoptera</taxon>
        <taxon>Endopterygota</taxon>
        <taxon>Coleoptera</taxon>
        <taxon>Polyphaga</taxon>
        <taxon>Cucujiformia</taxon>
        <taxon>Coccinelloidea</taxon>
        <taxon>Coccinellidae</taxon>
        <taxon>Epilachninae</taxon>
        <taxon>Epilachnini</taxon>
        <taxon>Henosepilachna</taxon>
    </lineage>
</organism>
<dbReference type="InterPro" id="IPR050848">
    <property type="entry name" value="Homeobox_TF"/>
</dbReference>
<dbReference type="CDD" id="cd00086">
    <property type="entry name" value="homeodomain"/>
    <property type="match status" value="1"/>
</dbReference>
<dbReference type="PROSITE" id="PS00027">
    <property type="entry name" value="HOMEOBOX_1"/>
    <property type="match status" value="1"/>
</dbReference>
<evidence type="ECO:0000256" key="7">
    <source>
        <dbReference type="SAM" id="MobiDB-lite"/>
    </source>
</evidence>
<dbReference type="Proteomes" id="UP001431783">
    <property type="component" value="Unassembled WGS sequence"/>
</dbReference>
<dbReference type="Pfam" id="PF00046">
    <property type="entry name" value="Homeodomain"/>
    <property type="match status" value="1"/>
</dbReference>
<keyword evidence="4 5" id="KW-0539">Nucleus</keyword>